<feature type="domain" description="AMP-binding enzyme C-terminal" evidence="10">
    <location>
        <begin position="443"/>
        <end position="518"/>
    </location>
</feature>
<dbReference type="PROSITE" id="PS00455">
    <property type="entry name" value="AMP_BINDING"/>
    <property type="match status" value="1"/>
</dbReference>
<evidence type="ECO:0000256" key="8">
    <source>
        <dbReference type="ARBA" id="ARBA00083882"/>
    </source>
</evidence>
<comment type="catalytic activity">
    <reaction evidence="4">
        <text>a long-chain fatty acid + ATP + CoA = a long-chain fatty acyl-CoA + AMP + diphosphate</text>
        <dbReference type="Rhea" id="RHEA:15421"/>
        <dbReference type="ChEBI" id="CHEBI:30616"/>
        <dbReference type="ChEBI" id="CHEBI:33019"/>
        <dbReference type="ChEBI" id="CHEBI:57287"/>
        <dbReference type="ChEBI" id="CHEBI:57560"/>
        <dbReference type="ChEBI" id="CHEBI:83139"/>
        <dbReference type="ChEBI" id="CHEBI:456215"/>
        <dbReference type="EC" id="6.2.1.3"/>
    </reaction>
</comment>
<feature type="domain" description="AMP-dependent synthetase/ligase" evidence="9">
    <location>
        <begin position="35"/>
        <end position="392"/>
    </location>
</feature>
<dbReference type="InterPro" id="IPR020845">
    <property type="entry name" value="AMP-binding_CS"/>
</dbReference>
<evidence type="ECO:0000259" key="9">
    <source>
        <dbReference type="Pfam" id="PF00501"/>
    </source>
</evidence>
<reference evidence="11 12" key="1">
    <citation type="submission" date="2018-09" db="EMBL/GenBank/DDBJ databases">
        <title>Metagenome Assembled Genomes from an Advanced Water Purification Facility.</title>
        <authorList>
            <person name="Stamps B.W."/>
            <person name="Spear J.R."/>
        </authorList>
    </citation>
    <scope>NUCLEOTIDE SEQUENCE [LARGE SCALE GENOMIC DNA]</scope>
    <source>
        <strain evidence="11">Bin_29_2</strain>
    </source>
</reference>
<dbReference type="GO" id="GO:0031956">
    <property type="term" value="F:medium-chain fatty acid-CoA ligase activity"/>
    <property type="evidence" value="ECO:0007669"/>
    <property type="project" value="TreeGrafter"/>
</dbReference>
<dbReference type="Pfam" id="PF13193">
    <property type="entry name" value="AMP-binding_C"/>
    <property type="match status" value="1"/>
</dbReference>
<dbReference type="FunFam" id="3.30.300.30:FF:000008">
    <property type="entry name" value="2,3-dihydroxybenzoate-AMP ligase"/>
    <property type="match status" value="1"/>
</dbReference>
<dbReference type="InterPro" id="IPR045851">
    <property type="entry name" value="AMP-bd_C_sf"/>
</dbReference>
<evidence type="ECO:0000313" key="11">
    <source>
        <dbReference type="EMBL" id="TXI52451.1"/>
    </source>
</evidence>
<evidence type="ECO:0000256" key="4">
    <source>
        <dbReference type="ARBA" id="ARBA00036813"/>
    </source>
</evidence>
<gene>
    <name evidence="11" type="ORF">E6Q54_18215</name>
</gene>
<organism evidence="11 12">
    <name type="scientific">Mycolicibacter arupensis</name>
    <dbReference type="NCBI Taxonomy" id="342002"/>
    <lineage>
        <taxon>Bacteria</taxon>
        <taxon>Bacillati</taxon>
        <taxon>Actinomycetota</taxon>
        <taxon>Actinomycetes</taxon>
        <taxon>Mycobacteriales</taxon>
        <taxon>Mycobacteriaceae</taxon>
        <taxon>Mycolicibacter</taxon>
    </lineage>
</organism>
<evidence type="ECO:0000256" key="2">
    <source>
        <dbReference type="ARBA" id="ARBA00022598"/>
    </source>
</evidence>
<comment type="similarity">
    <text evidence="1">Belongs to the ATP-dependent AMP-binding enzyme family.</text>
</comment>
<dbReference type="InterPro" id="IPR025110">
    <property type="entry name" value="AMP-bd_C"/>
</dbReference>
<evidence type="ECO:0000259" key="10">
    <source>
        <dbReference type="Pfam" id="PF13193"/>
    </source>
</evidence>
<accession>A0A5C7XSS0</accession>
<keyword evidence="2 11" id="KW-0436">Ligase</keyword>
<sequence length="535" mass="57742">MDPAARTANRTRPDTAGVSVLRVQTPPIDLGSWIARRAAATPLLPAITFGETTWNYRDFADRIDRLAAELTAGGTERGDRVGYAGLNHPDFLVTLFAAARIGASFVPLNWRLTAAELGYILGNAQVHTLIADAERAAVIDPVRAEAGLHRLIALDPVAGTEVLDELLAQRAPLTEPVFADPDDIAVIMYTSGTTGHPKGAMLTHANLFWNNVNALLTFDTSQNDVSLVCAPLFHIGGLNVTTLVTLQKGGQIVLMPTFDPAEALRLIAEHKITTMFGVPAMFLFMSQRPEFADTDLSSVRNFVCGGAPVPEPLIRLYGDRGIPFAQGYGLTETAPLALVLRTDEVGVKIGAAGNQVLPLSDVRLVDIDNQPVPAGVRGEICVRGPQVMAGYWRNPEATAAVIDAQGWFHTGDIGQADDEGYIWVLDRVKDMVISGGENVYPAEVEDVLYGHPAVAEVAVLGTPHEKWGEAVTAVVALRPGASLELEELRDHARGKLAAFKLPIRLEFIDALPRTQSGKVVKYQLRERLSPQRDAQ</sequence>
<dbReference type="GO" id="GO:0004467">
    <property type="term" value="F:long-chain fatty acid-CoA ligase activity"/>
    <property type="evidence" value="ECO:0007669"/>
    <property type="project" value="UniProtKB-EC"/>
</dbReference>
<dbReference type="InterPro" id="IPR000873">
    <property type="entry name" value="AMP-dep_synth/lig_dom"/>
</dbReference>
<evidence type="ECO:0000256" key="5">
    <source>
        <dbReference type="ARBA" id="ARBA00069710"/>
    </source>
</evidence>
<proteinExistence type="inferred from homology"/>
<evidence type="ECO:0000313" key="12">
    <source>
        <dbReference type="Proteomes" id="UP000321797"/>
    </source>
</evidence>
<dbReference type="Proteomes" id="UP000321797">
    <property type="component" value="Unassembled WGS sequence"/>
</dbReference>
<dbReference type="NCBIfam" id="NF004837">
    <property type="entry name" value="PRK06187.1"/>
    <property type="match status" value="1"/>
</dbReference>
<dbReference type="Gene3D" id="3.40.50.12780">
    <property type="entry name" value="N-terminal domain of ligase-like"/>
    <property type="match status" value="1"/>
</dbReference>
<dbReference type="SUPFAM" id="SSF56801">
    <property type="entry name" value="Acetyl-CoA synthetase-like"/>
    <property type="match status" value="1"/>
</dbReference>
<protein>
    <recommendedName>
        <fullName evidence="5">Long-chain-fatty-acid--CoA ligase FadD13</fullName>
        <ecNumber evidence="3">6.2.1.3</ecNumber>
    </recommendedName>
    <alternativeName>
        <fullName evidence="6">Fatty acyl-CoA ligase</fullName>
    </alternativeName>
    <alternativeName>
        <fullName evidence="8">Fatty acyl-CoA synthetase</fullName>
    </alternativeName>
    <alternativeName>
        <fullName evidence="7">Very-long-chain fatty-acyl-CoA synthetase</fullName>
    </alternativeName>
</protein>
<dbReference type="EC" id="6.2.1.3" evidence="3"/>
<dbReference type="InterPro" id="IPR042099">
    <property type="entry name" value="ANL_N_sf"/>
</dbReference>
<dbReference type="EMBL" id="SSGD01000126">
    <property type="protein sequence ID" value="TXI52451.1"/>
    <property type="molecule type" value="Genomic_DNA"/>
</dbReference>
<dbReference type="PANTHER" id="PTHR43201">
    <property type="entry name" value="ACYL-COA SYNTHETASE"/>
    <property type="match status" value="1"/>
</dbReference>
<dbReference type="PANTHER" id="PTHR43201:SF5">
    <property type="entry name" value="MEDIUM-CHAIN ACYL-COA LIGASE ACSF2, MITOCHONDRIAL"/>
    <property type="match status" value="1"/>
</dbReference>
<dbReference type="CDD" id="cd17631">
    <property type="entry name" value="FACL_FadD13-like"/>
    <property type="match status" value="1"/>
</dbReference>
<evidence type="ECO:0000256" key="6">
    <source>
        <dbReference type="ARBA" id="ARBA00076959"/>
    </source>
</evidence>
<evidence type="ECO:0000256" key="3">
    <source>
        <dbReference type="ARBA" id="ARBA00026121"/>
    </source>
</evidence>
<comment type="caution">
    <text evidence="11">The sequence shown here is derived from an EMBL/GenBank/DDBJ whole genome shotgun (WGS) entry which is preliminary data.</text>
</comment>
<evidence type="ECO:0000256" key="1">
    <source>
        <dbReference type="ARBA" id="ARBA00006432"/>
    </source>
</evidence>
<dbReference type="Gene3D" id="3.30.300.30">
    <property type="match status" value="1"/>
</dbReference>
<dbReference type="Pfam" id="PF00501">
    <property type="entry name" value="AMP-binding"/>
    <property type="match status" value="1"/>
</dbReference>
<dbReference type="AlphaFoldDB" id="A0A5C7XSS0"/>
<name>A0A5C7XSS0_9MYCO</name>
<evidence type="ECO:0000256" key="7">
    <source>
        <dbReference type="ARBA" id="ARBA00080667"/>
    </source>
</evidence>